<evidence type="ECO:0000259" key="8">
    <source>
        <dbReference type="PROSITE" id="PS51910"/>
    </source>
</evidence>
<dbReference type="InterPro" id="IPR001579">
    <property type="entry name" value="Glyco_hydro_18_chit_AS"/>
</dbReference>
<dbReference type="OrthoDB" id="315328at2"/>
<dbReference type="PANTHER" id="PTHR45708:SF49">
    <property type="entry name" value="ENDOCHITINASE"/>
    <property type="match status" value="1"/>
</dbReference>
<dbReference type="Gene3D" id="3.20.20.80">
    <property type="entry name" value="Glycosidases"/>
    <property type="match status" value="1"/>
</dbReference>
<dbReference type="Pfam" id="PF17957">
    <property type="entry name" value="Big_7"/>
    <property type="match status" value="4"/>
</dbReference>
<dbReference type="Gene3D" id="2.60.40.10">
    <property type="entry name" value="Immunoglobulins"/>
    <property type="match status" value="4"/>
</dbReference>
<dbReference type="EC" id="3.2.1.14" evidence="2"/>
<dbReference type="PROSITE" id="PS01095">
    <property type="entry name" value="GH18_1"/>
    <property type="match status" value="1"/>
</dbReference>
<evidence type="ECO:0000256" key="3">
    <source>
        <dbReference type="ARBA" id="ARBA00022801"/>
    </source>
</evidence>
<dbReference type="Gene3D" id="2.10.10.20">
    <property type="entry name" value="Carbohydrate-binding module superfamily 5/12"/>
    <property type="match status" value="1"/>
</dbReference>
<dbReference type="EMBL" id="LYBM01000003">
    <property type="protein sequence ID" value="ODA35635.1"/>
    <property type="molecule type" value="Genomic_DNA"/>
</dbReference>
<dbReference type="CDD" id="cd12214">
    <property type="entry name" value="ChiA1_BD"/>
    <property type="match status" value="1"/>
</dbReference>
<dbReference type="InterPro" id="IPR003610">
    <property type="entry name" value="CBM5/12"/>
</dbReference>
<dbReference type="CDD" id="cd02871">
    <property type="entry name" value="GH18_chitinase_D-like"/>
    <property type="match status" value="1"/>
</dbReference>
<dbReference type="GO" id="GO:0005576">
    <property type="term" value="C:extracellular region"/>
    <property type="evidence" value="ECO:0007669"/>
    <property type="project" value="InterPro"/>
</dbReference>
<dbReference type="SMART" id="SM00495">
    <property type="entry name" value="ChtBD3"/>
    <property type="match status" value="2"/>
</dbReference>
<comment type="caution">
    <text evidence="9">The sequence shown here is derived from an EMBL/GenBank/DDBJ whole genome shotgun (WGS) entry which is preliminary data.</text>
</comment>
<evidence type="ECO:0000256" key="2">
    <source>
        <dbReference type="ARBA" id="ARBA00012729"/>
    </source>
</evidence>
<dbReference type="InterPro" id="IPR017853">
    <property type="entry name" value="GH"/>
</dbReference>
<keyword evidence="7" id="KW-0732">Signal</keyword>
<dbReference type="RefSeq" id="WP_068899146.1">
    <property type="nucleotide sequence ID" value="NZ_JBHUIF010000020.1"/>
</dbReference>
<keyword evidence="5 6" id="KW-0326">Glycosidase</keyword>
<dbReference type="PANTHER" id="PTHR45708">
    <property type="entry name" value="ENDOCHITINASE"/>
    <property type="match status" value="1"/>
</dbReference>
<evidence type="ECO:0000256" key="6">
    <source>
        <dbReference type="RuleBase" id="RU000489"/>
    </source>
</evidence>
<dbReference type="Proteomes" id="UP000094936">
    <property type="component" value="Unassembled WGS sequence"/>
</dbReference>
<dbReference type="PROSITE" id="PS51257">
    <property type="entry name" value="PROKAR_LIPOPROTEIN"/>
    <property type="match status" value="1"/>
</dbReference>
<feature type="signal peptide" evidence="7">
    <location>
        <begin position="1"/>
        <end position="22"/>
    </location>
</feature>
<evidence type="ECO:0000256" key="7">
    <source>
        <dbReference type="SAM" id="SignalP"/>
    </source>
</evidence>
<dbReference type="STRING" id="1080227.A8L45_03175"/>
<proteinExistence type="inferred from homology"/>
<dbReference type="GO" id="GO:0008061">
    <property type="term" value="F:chitin binding"/>
    <property type="evidence" value="ECO:0007669"/>
    <property type="project" value="InterPro"/>
</dbReference>
<accession>A0A1C3EQW0</accession>
<evidence type="ECO:0000256" key="5">
    <source>
        <dbReference type="ARBA" id="ARBA00023295"/>
    </source>
</evidence>
<protein>
    <recommendedName>
        <fullName evidence="2">chitinase</fullName>
        <ecNumber evidence="2">3.2.1.14</ecNumber>
    </recommendedName>
</protein>
<dbReference type="InterPro" id="IPR013783">
    <property type="entry name" value="Ig-like_fold"/>
</dbReference>
<name>A0A1C3EQW0_9GAMM</name>
<dbReference type="Pfam" id="PF00704">
    <property type="entry name" value="Glyco_hydro_18"/>
    <property type="match status" value="1"/>
</dbReference>
<keyword evidence="4" id="KW-0119">Carbohydrate metabolism</keyword>
<feature type="domain" description="GH18" evidence="8">
    <location>
        <begin position="523"/>
        <end position="847"/>
    </location>
</feature>
<sequence length="847" mass="90484">MARKALSCAMLIGGCFSSSVFAIDCTLIPDWKSDIFYPGGERVTQNETAYESRWWSRNESPSQNSGPWEVWKTIGDCATGDNALPDVALVSPLNNATLTAGKDIELVANASDSDGEVIEVKFTVNGNVVGTASGKDYRVSWTAVEGDFTITAVAVDNRLGESQSSVNVTVIASDENIPPIAQLTSPSADTRVAVGERVTLSASATDDDGVISQVAFFVNEQQVASVSSAPYASEWQAVAGTHTFRAKAIDNDGAQSWSQSVVLTIDGSDTGGKCSSIPTYQAGTAYALDDIVQNDNQKYRCEVAGWCSSPAGWAYEPGKGQYWQDAWSDLGICANQPEISFTSPSENTVLLAGADTELSVTVSDGSDPIKHVSFYADEQELGKDETAPYGLSWQVSGLGETILSAVAVDENGAEGEARVRVTVSDQPVVATLVSPVSGSRVSLGSNVSMRVDASSLTGDIDVVEFFVDGNLVASDNTAPFEGSWSPAAVGKYSISAKATDSNDLSAVTDSVNINVVEAKAVKHKLIGYWHNFVNGAGCPMNLSEMSDAWDVIDIAFAENDRNSDGTVHFTPFNGDIRSTCPVLDPERFKREMAELQAEGKIFVLSLGGAEGTITLNTDSDEVNFVSSLTALINEWGFDGLDIDLESGSNLLHGSQIQARLPRALLKIEENIGGNLYLTMAPEHPYVHGGMIAYSGIWGAYIPLIDQLRDTLDLLHVQLYNNGGLPNPYLTGAAREGTVDMMVAQSKMLIEGFELANGEMFKPLRSDQVAIGLPSGPSSANSGQAPIQNILDALDCVTKRSQCGEVVPEFDYSDFGGVMTWSINWDEHDGFNFSAPVGDKLRDMNKNQ</sequence>
<dbReference type="InterPro" id="IPR036573">
    <property type="entry name" value="CBM_sf_5/12"/>
</dbReference>
<dbReference type="PROSITE" id="PS51910">
    <property type="entry name" value="GH18_2"/>
    <property type="match status" value="1"/>
</dbReference>
<comment type="similarity">
    <text evidence="1">Belongs to the glycosyl hydrolase 18 family. Chitinase class II subfamily.</text>
</comment>
<gene>
    <name evidence="9" type="ORF">A8L45_03175</name>
</gene>
<dbReference type="CDD" id="cd12215">
    <property type="entry name" value="ChiC_BD"/>
    <property type="match status" value="1"/>
</dbReference>
<dbReference type="SUPFAM" id="SSF51445">
    <property type="entry name" value="(Trans)glycosidases"/>
    <property type="match status" value="1"/>
</dbReference>
<dbReference type="GO" id="GO:0005975">
    <property type="term" value="P:carbohydrate metabolic process"/>
    <property type="evidence" value="ECO:0007669"/>
    <property type="project" value="InterPro"/>
</dbReference>
<keyword evidence="10" id="KW-1185">Reference proteome</keyword>
<dbReference type="InterPro" id="IPR011583">
    <property type="entry name" value="Chitinase_II/V-like_cat"/>
</dbReference>
<dbReference type="GO" id="GO:0030246">
    <property type="term" value="F:carbohydrate binding"/>
    <property type="evidence" value="ECO:0007669"/>
    <property type="project" value="InterPro"/>
</dbReference>
<dbReference type="GO" id="GO:0008843">
    <property type="term" value="F:endochitinase activity"/>
    <property type="evidence" value="ECO:0007669"/>
    <property type="project" value="UniProtKB-EC"/>
</dbReference>
<feature type="chain" id="PRO_5008673339" description="chitinase" evidence="7">
    <location>
        <begin position="23"/>
        <end position="847"/>
    </location>
</feature>
<evidence type="ECO:0000256" key="4">
    <source>
        <dbReference type="ARBA" id="ARBA00023277"/>
    </source>
</evidence>
<dbReference type="SUPFAM" id="SSF51055">
    <property type="entry name" value="Carbohydrate binding domain"/>
    <property type="match status" value="1"/>
</dbReference>
<keyword evidence="3 6" id="KW-0378">Hydrolase</keyword>
<evidence type="ECO:0000313" key="9">
    <source>
        <dbReference type="EMBL" id="ODA35635.1"/>
    </source>
</evidence>
<evidence type="ECO:0000313" key="10">
    <source>
        <dbReference type="Proteomes" id="UP000094936"/>
    </source>
</evidence>
<evidence type="ECO:0000256" key="1">
    <source>
        <dbReference type="ARBA" id="ARBA00009121"/>
    </source>
</evidence>
<dbReference type="InterPro" id="IPR001223">
    <property type="entry name" value="Glyco_hydro18_cat"/>
</dbReference>
<organism evidence="9 10">
    <name type="scientific">Veronia pacifica</name>
    <dbReference type="NCBI Taxonomy" id="1080227"/>
    <lineage>
        <taxon>Bacteria</taxon>
        <taxon>Pseudomonadati</taxon>
        <taxon>Pseudomonadota</taxon>
        <taxon>Gammaproteobacteria</taxon>
        <taxon>Vibrionales</taxon>
        <taxon>Vibrionaceae</taxon>
        <taxon>Veronia</taxon>
    </lineage>
</organism>
<reference evidence="9 10" key="1">
    <citation type="submission" date="2016-05" db="EMBL/GenBank/DDBJ databases">
        <title>Genomic Taxonomy of the Vibrionaceae.</title>
        <authorList>
            <person name="Gomez-Gil B."/>
            <person name="Enciso-Ibarra J."/>
        </authorList>
    </citation>
    <scope>NUCLEOTIDE SEQUENCE [LARGE SCALE GENOMIC DNA]</scope>
    <source>
        <strain evidence="9 10">CAIM 1920</strain>
    </source>
</reference>
<dbReference type="AlphaFoldDB" id="A0A1C3EQW0"/>
<dbReference type="InterPro" id="IPR050542">
    <property type="entry name" value="Glycosyl_Hydrlase18_Chitinase"/>
</dbReference>
<dbReference type="SMART" id="SM00636">
    <property type="entry name" value="Glyco_18"/>
    <property type="match status" value="1"/>
</dbReference>